<dbReference type="Proteomes" id="UP001058074">
    <property type="component" value="Unassembled WGS sequence"/>
</dbReference>
<gene>
    <name evidence="1" type="ORF">rsdtw13_04600</name>
</gene>
<protein>
    <submittedName>
        <fullName evidence="1">Uncharacterized protein</fullName>
    </submittedName>
</protein>
<sequence length="322" mass="37580">MNREKIAQLKKEILNGNYGVINDPKLFLMINSLINKNGNLMLEEYTEQGRKKYINILKVVNTLCYKISDSIETLSEFNPTLKMECSKNSFWSVNETEYKIDVYPTDKFSFSKFNAMFENVNIENFETGAIQCTNSFERYLELQSDNIKDYLVLLGKKGWSKKPAIKFKEKEEGEILTRRVKILELNKENLIESIEQITKENYKNVQIDKLPPFYKRKDRVVCIDQKRGYVFGVSYSEAKTATKDSSMFNQIEVEFWSKLISGNANPNIDWEDVNISHKELIKAIEKTLVKENFKYRAPGGRKYDWLSQLGKSNKGVKLEQII</sequence>
<keyword evidence="2" id="KW-1185">Reference proteome</keyword>
<accession>A0ACB5R7R2</accession>
<name>A0ACB5R7R2_9CLOT</name>
<reference evidence="1" key="1">
    <citation type="journal article" date="2025" name="Int. J. Syst. Evol. Microbiol.">
        <title>Inconstantimicrobium mannanitabidum sp. nov., a novel member of the family Clostridiaceae isolated from anoxic soil under the treatment of reductive soil disinfestation.</title>
        <authorList>
            <person name="Ueki A."/>
            <person name="Tonouchi A."/>
            <person name="Honma S."/>
            <person name="Kaku N."/>
            <person name="Ueki K."/>
        </authorList>
    </citation>
    <scope>NUCLEOTIDE SEQUENCE</scope>
    <source>
        <strain evidence="1">TW13</strain>
    </source>
</reference>
<proteinExistence type="predicted"/>
<evidence type="ECO:0000313" key="2">
    <source>
        <dbReference type="Proteomes" id="UP001058074"/>
    </source>
</evidence>
<comment type="caution">
    <text evidence="1">The sequence shown here is derived from an EMBL/GenBank/DDBJ whole genome shotgun (WGS) entry which is preliminary data.</text>
</comment>
<evidence type="ECO:0000313" key="1">
    <source>
        <dbReference type="EMBL" id="GKX65202.1"/>
    </source>
</evidence>
<organism evidence="1 2">
    <name type="scientific">Inconstantimicrobium mannanitabidum</name>
    <dbReference type="NCBI Taxonomy" id="1604901"/>
    <lineage>
        <taxon>Bacteria</taxon>
        <taxon>Bacillati</taxon>
        <taxon>Bacillota</taxon>
        <taxon>Clostridia</taxon>
        <taxon>Eubacteriales</taxon>
        <taxon>Clostridiaceae</taxon>
        <taxon>Inconstantimicrobium</taxon>
    </lineage>
</organism>
<dbReference type="EMBL" id="BROD01000001">
    <property type="protein sequence ID" value="GKX65202.1"/>
    <property type="molecule type" value="Genomic_DNA"/>
</dbReference>